<gene>
    <name evidence="2" type="ORF">ENT52_02000</name>
</gene>
<feature type="transmembrane region" description="Helical" evidence="1">
    <location>
        <begin position="124"/>
        <end position="145"/>
    </location>
</feature>
<protein>
    <recommendedName>
        <fullName evidence="3">NADH-quinone oxidoreductase subunit J</fullName>
    </recommendedName>
</protein>
<evidence type="ECO:0000256" key="1">
    <source>
        <dbReference type="SAM" id="Phobius"/>
    </source>
</evidence>
<comment type="caution">
    <text evidence="2">The sequence shown here is derived from an EMBL/GenBank/DDBJ whole genome shotgun (WGS) entry which is preliminary data.</text>
</comment>
<sequence>MDLQTLLISTLGALAVISAIGAWLTRDNFYSALYMSVAMIFVAGIYAVFNLQPAVVLITLVFVGAVGIVTIAVAATFRAKTARKINLFWTLPILVVLAIVAYAYSEARKIPISSTGLEFVGDYFLLIVFLISMMVLVMLSAIKILRRVGL</sequence>
<organism evidence="2">
    <name type="scientific">Archaeoglobus fulgidus</name>
    <dbReference type="NCBI Taxonomy" id="2234"/>
    <lineage>
        <taxon>Archaea</taxon>
        <taxon>Methanobacteriati</taxon>
        <taxon>Methanobacteriota</taxon>
        <taxon>Archaeoglobi</taxon>
        <taxon>Archaeoglobales</taxon>
        <taxon>Archaeoglobaceae</taxon>
        <taxon>Archaeoglobus</taxon>
    </lineage>
</organism>
<reference evidence="2" key="1">
    <citation type="journal article" date="2020" name="mSystems">
        <title>Genome- and Community-Level Interaction Insights into Carbon Utilization and Element Cycling Functions of Hydrothermarchaeota in Hydrothermal Sediment.</title>
        <authorList>
            <person name="Zhou Z."/>
            <person name="Liu Y."/>
            <person name="Xu W."/>
            <person name="Pan J."/>
            <person name="Luo Z.H."/>
            <person name="Li M."/>
        </authorList>
    </citation>
    <scope>NUCLEOTIDE SEQUENCE [LARGE SCALE GENOMIC DNA]</scope>
    <source>
        <strain evidence="2">SpSt-587</strain>
    </source>
</reference>
<proteinExistence type="predicted"/>
<dbReference type="AlphaFoldDB" id="A0A7J3M286"/>
<feature type="transmembrane region" description="Helical" evidence="1">
    <location>
        <begin position="6"/>
        <end position="25"/>
    </location>
</feature>
<keyword evidence="1" id="KW-1133">Transmembrane helix</keyword>
<accession>A0A7J3M286</accession>
<name>A0A7J3M286_ARCFL</name>
<feature type="transmembrane region" description="Helical" evidence="1">
    <location>
        <begin position="32"/>
        <end position="49"/>
    </location>
</feature>
<evidence type="ECO:0008006" key="3">
    <source>
        <dbReference type="Google" id="ProtNLM"/>
    </source>
</evidence>
<evidence type="ECO:0000313" key="2">
    <source>
        <dbReference type="EMBL" id="HGT82485.1"/>
    </source>
</evidence>
<dbReference type="EMBL" id="DSYZ01000046">
    <property type="protein sequence ID" value="HGT82485.1"/>
    <property type="molecule type" value="Genomic_DNA"/>
</dbReference>
<feature type="transmembrane region" description="Helical" evidence="1">
    <location>
        <begin position="87"/>
        <end position="104"/>
    </location>
</feature>
<keyword evidence="1" id="KW-0812">Transmembrane</keyword>
<keyword evidence="1" id="KW-0472">Membrane</keyword>
<feature type="transmembrane region" description="Helical" evidence="1">
    <location>
        <begin position="55"/>
        <end position="75"/>
    </location>
</feature>